<dbReference type="EMBL" id="JASNJD010000024">
    <property type="protein sequence ID" value="MDK3020349.1"/>
    <property type="molecule type" value="Genomic_DNA"/>
</dbReference>
<gene>
    <name evidence="2" type="ORF">QO033_21910</name>
</gene>
<dbReference type="InterPro" id="IPR000073">
    <property type="entry name" value="AB_hydrolase_1"/>
</dbReference>
<proteinExistence type="predicted"/>
<dbReference type="RefSeq" id="WP_284483036.1">
    <property type="nucleotide sequence ID" value="NZ_JASNJD010000024.1"/>
</dbReference>
<dbReference type="Pfam" id="PF00561">
    <property type="entry name" value="Abhydrolase_1"/>
    <property type="match status" value="1"/>
</dbReference>
<evidence type="ECO:0000259" key="1">
    <source>
        <dbReference type="Pfam" id="PF00561"/>
    </source>
</evidence>
<protein>
    <submittedName>
        <fullName evidence="2">Alpha/beta hydrolase</fullName>
    </submittedName>
</protein>
<dbReference type="PANTHER" id="PTHR43798:SF33">
    <property type="entry name" value="HYDROLASE, PUTATIVE (AFU_ORTHOLOGUE AFUA_2G14860)-RELATED"/>
    <property type="match status" value="1"/>
</dbReference>
<dbReference type="PRINTS" id="PR00412">
    <property type="entry name" value="EPOXHYDRLASE"/>
</dbReference>
<dbReference type="SUPFAM" id="SSF53474">
    <property type="entry name" value="alpha/beta-Hydrolases"/>
    <property type="match status" value="1"/>
</dbReference>
<dbReference type="PANTHER" id="PTHR43798">
    <property type="entry name" value="MONOACYLGLYCEROL LIPASE"/>
    <property type="match status" value="1"/>
</dbReference>
<dbReference type="InterPro" id="IPR000639">
    <property type="entry name" value="Epox_hydrolase-like"/>
</dbReference>
<name>A0ABT7F6W9_9RHOB</name>
<sequence length="317" mass="34054">MLLRGLLPGLAVLALFWSLTLWRATRAEARAEADHPPGGQFLTLAHGRVHAEVMGQGPDLVLIHGSNGSTRDMSFALAPLLAQRYRVILFDRPGLGYSDPLHRRGASIAEQADVLVQAAAELGARRPIVAGQSYGGAVALAWAVHHPDRLSALVPISAASHPWDVPLDLFYRITSSRLGRILAVPLIAAWVPTSKVNSTLEEVFAPQPVPPGYAGHFGARLPLRRRAMRENALQRANLLDEIEALAPLYPGIGVPTEIVHGTADITVDPGLHSDALARRIPAARVTWLEGIGHMPQHVAAEEVVAAIDRAAQRAGLR</sequence>
<dbReference type="Gene3D" id="3.40.50.1820">
    <property type="entry name" value="alpha/beta hydrolase"/>
    <property type="match status" value="1"/>
</dbReference>
<keyword evidence="3" id="KW-1185">Reference proteome</keyword>
<accession>A0ABT7F6W9</accession>
<organism evidence="2 3">
    <name type="scientific">Pseudodonghicola flavimaris</name>
    <dbReference type="NCBI Taxonomy" id="3050036"/>
    <lineage>
        <taxon>Bacteria</taxon>
        <taxon>Pseudomonadati</taxon>
        <taxon>Pseudomonadota</taxon>
        <taxon>Alphaproteobacteria</taxon>
        <taxon>Rhodobacterales</taxon>
        <taxon>Paracoccaceae</taxon>
        <taxon>Pseudodonghicola</taxon>
    </lineage>
</organism>
<reference evidence="2 3" key="1">
    <citation type="submission" date="2023-05" db="EMBL/GenBank/DDBJ databases">
        <title>Pseudodonghicola sp. nov.</title>
        <authorList>
            <person name="Huang J."/>
        </authorList>
    </citation>
    <scope>NUCLEOTIDE SEQUENCE [LARGE SCALE GENOMIC DNA]</scope>
    <source>
        <strain evidence="2 3">IC7</strain>
    </source>
</reference>
<dbReference type="Proteomes" id="UP001243757">
    <property type="component" value="Unassembled WGS sequence"/>
</dbReference>
<dbReference type="InterPro" id="IPR050266">
    <property type="entry name" value="AB_hydrolase_sf"/>
</dbReference>
<feature type="domain" description="AB hydrolase-1" evidence="1">
    <location>
        <begin position="60"/>
        <end position="298"/>
    </location>
</feature>
<dbReference type="GO" id="GO:0016787">
    <property type="term" value="F:hydrolase activity"/>
    <property type="evidence" value="ECO:0007669"/>
    <property type="project" value="UniProtKB-KW"/>
</dbReference>
<keyword evidence="2" id="KW-0378">Hydrolase</keyword>
<evidence type="ECO:0000313" key="3">
    <source>
        <dbReference type="Proteomes" id="UP001243757"/>
    </source>
</evidence>
<comment type="caution">
    <text evidence="2">The sequence shown here is derived from an EMBL/GenBank/DDBJ whole genome shotgun (WGS) entry which is preliminary data.</text>
</comment>
<dbReference type="PRINTS" id="PR00111">
    <property type="entry name" value="ABHYDROLASE"/>
</dbReference>
<dbReference type="InterPro" id="IPR029058">
    <property type="entry name" value="AB_hydrolase_fold"/>
</dbReference>
<evidence type="ECO:0000313" key="2">
    <source>
        <dbReference type="EMBL" id="MDK3020349.1"/>
    </source>
</evidence>